<feature type="domain" description="Major facilitator superfamily (MFS) profile" evidence="9">
    <location>
        <begin position="18"/>
        <end position="458"/>
    </location>
</feature>
<dbReference type="Pfam" id="PF07690">
    <property type="entry name" value="MFS_1"/>
    <property type="match status" value="1"/>
</dbReference>
<reference evidence="10" key="1">
    <citation type="submission" date="2024-06" db="EMBL/GenBank/DDBJ databases">
        <authorList>
            <person name="Coelho C."/>
            <person name="Bento M."/>
            <person name="Garcia E."/>
            <person name="Camelo A."/>
            <person name="Brandao I."/>
            <person name="Espirito Santo C."/>
            <person name="Trovao J."/>
            <person name="Verissimo A."/>
            <person name="Costa J."/>
            <person name="Tiago I."/>
        </authorList>
    </citation>
    <scope>NUCLEOTIDE SEQUENCE</scope>
    <source>
        <strain evidence="10">KWT182</strain>
    </source>
</reference>
<evidence type="ECO:0000256" key="3">
    <source>
        <dbReference type="ARBA" id="ARBA00022475"/>
    </source>
</evidence>
<evidence type="ECO:0000256" key="5">
    <source>
        <dbReference type="ARBA" id="ARBA00022989"/>
    </source>
</evidence>
<keyword evidence="5 8" id="KW-1133">Transmembrane helix</keyword>
<feature type="transmembrane region" description="Helical" evidence="8">
    <location>
        <begin position="84"/>
        <end position="105"/>
    </location>
</feature>
<dbReference type="GO" id="GO:0005886">
    <property type="term" value="C:plasma membrane"/>
    <property type="evidence" value="ECO:0007669"/>
    <property type="project" value="UniProtKB-SubCell"/>
</dbReference>
<evidence type="ECO:0000256" key="4">
    <source>
        <dbReference type="ARBA" id="ARBA00022692"/>
    </source>
</evidence>
<dbReference type="AlphaFoldDB" id="A0AAU7Q9K5"/>
<accession>A0AAU7Q9K5</accession>
<dbReference type="PANTHER" id="PTHR42718:SF46">
    <property type="entry name" value="BLR6921 PROTEIN"/>
    <property type="match status" value="1"/>
</dbReference>
<dbReference type="EMBL" id="CP157947">
    <property type="protein sequence ID" value="XBS69628.1"/>
    <property type="molecule type" value="Genomic_DNA"/>
</dbReference>
<feature type="transmembrane region" description="Helical" evidence="8">
    <location>
        <begin position="169"/>
        <end position="191"/>
    </location>
</feature>
<organism evidence="10">
    <name type="scientific">Acerihabitans sp. KWT182</name>
    <dbReference type="NCBI Taxonomy" id="3157919"/>
    <lineage>
        <taxon>Bacteria</taxon>
        <taxon>Pseudomonadati</taxon>
        <taxon>Pseudomonadota</taxon>
        <taxon>Gammaproteobacteria</taxon>
        <taxon>Enterobacterales</taxon>
        <taxon>Pectobacteriaceae</taxon>
        <taxon>Acerihabitans</taxon>
    </lineage>
</organism>
<dbReference type="InterPro" id="IPR020846">
    <property type="entry name" value="MFS_dom"/>
</dbReference>
<keyword evidence="6 8" id="KW-0472">Membrane</keyword>
<evidence type="ECO:0000256" key="2">
    <source>
        <dbReference type="ARBA" id="ARBA00022448"/>
    </source>
</evidence>
<feature type="region of interest" description="Disordered" evidence="7">
    <location>
        <begin position="405"/>
        <end position="424"/>
    </location>
</feature>
<keyword evidence="2" id="KW-0813">Transport</keyword>
<feature type="transmembrane region" description="Helical" evidence="8">
    <location>
        <begin position="51"/>
        <end position="72"/>
    </location>
</feature>
<evidence type="ECO:0000313" key="10">
    <source>
        <dbReference type="EMBL" id="XBS69628.1"/>
    </source>
</evidence>
<dbReference type="PANTHER" id="PTHR42718">
    <property type="entry name" value="MAJOR FACILITATOR SUPERFAMILY MULTIDRUG TRANSPORTER MFSC"/>
    <property type="match status" value="1"/>
</dbReference>
<gene>
    <name evidence="10" type="ORF">ABK905_25440</name>
</gene>
<protein>
    <submittedName>
        <fullName evidence="10">MFS transporter</fullName>
    </submittedName>
</protein>
<evidence type="ECO:0000256" key="8">
    <source>
        <dbReference type="SAM" id="Phobius"/>
    </source>
</evidence>
<evidence type="ECO:0000256" key="6">
    <source>
        <dbReference type="ARBA" id="ARBA00023136"/>
    </source>
</evidence>
<sequence length="458" mass="50449">MSKSVNASGGIDRSVWKIAMVVLIGSFMTQLDSTVVNVSLPAISRTLGAPLAAAQWVVSGYLLAMALMLPLNGWLVESIGAKRLYLISFSTFTLASVLCGASRTMGELIDARLFQGLAGGVLAPMTQMMIARAAGQNMARVMSYATLPILLAPILGPVLAGGILAHGPWYWLFFLNVPVGMLGVGLAAWMLPADTASLQKRPFDFRGFALISPRPRCNNLWAATCRRYQRTVVPSRRIAISRGVFIPFSAQGQQRAYRCASFCQPHVRRRRRHAIFRQRHDVWPPAYRSVVLDSRLRANRRASGLVYRSDGGRHDVLISFAGVLNGSIRLPRGLGGRRAAGFSEHMLFHLDDGTIVFSDLDRGQLIPGRGGAGHHQHTVHIGGLFFNTESQAPRGEYRAEYCAKSRRPAGHHAPKRGYDVDDTQSDRNPVPAFFWRSLARSPAFTCWPLRRRASCRGE</sequence>
<feature type="transmembrane region" description="Helical" evidence="8">
    <location>
        <begin position="111"/>
        <end position="130"/>
    </location>
</feature>
<dbReference type="PROSITE" id="PS50850">
    <property type="entry name" value="MFS"/>
    <property type="match status" value="1"/>
</dbReference>
<keyword evidence="3" id="KW-1003">Cell membrane</keyword>
<evidence type="ECO:0000256" key="7">
    <source>
        <dbReference type="SAM" id="MobiDB-lite"/>
    </source>
</evidence>
<dbReference type="SUPFAM" id="SSF103473">
    <property type="entry name" value="MFS general substrate transporter"/>
    <property type="match status" value="1"/>
</dbReference>
<evidence type="ECO:0000259" key="9">
    <source>
        <dbReference type="PROSITE" id="PS50850"/>
    </source>
</evidence>
<dbReference type="InterPro" id="IPR011701">
    <property type="entry name" value="MFS"/>
</dbReference>
<dbReference type="Gene3D" id="1.20.1720.10">
    <property type="entry name" value="Multidrug resistance protein D"/>
    <property type="match status" value="1"/>
</dbReference>
<feature type="compositionally biased region" description="Basic residues" evidence="7">
    <location>
        <begin position="405"/>
        <end position="415"/>
    </location>
</feature>
<name>A0AAU7Q9K5_9GAMM</name>
<proteinExistence type="predicted"/>
<keyword evidence="4 8" id="KW-0812">Transmembrane</keyword>
<feature type="transmembrane region" description="Helical" evidence="8">
    <location>
        <begin position="142"/>
        <end position="163"/>
    </location>
</feature>
<evidence type="ECO:0000256" key="1">
    <source>
        <dbReference type="ARBA" id="ARBA00004651"/>
    </source>
</evidence>
<dbReference type="GO" id="GO:0022857">
    <property type="term" value="F:transmembrane transporter activity"/>
    <property type="evidence" value="ECO:0007669"/>
    <property type="project" value="InterPro"/>
</dbReference>
<comment type="subcellular location">
    <subcellularLocation>
        <location evidence="1">Cell membrane</location>
        <topology evidence="1">Multi-pass membrane protein</topology>
    </subcellularLocation>
</comment>
<dbReference type="InterPro" id="IPR036259">
    <property type="entry name" value="MFS_trans_sf"/>
</dbReference>